<reference evidence="1" key="1">
    <citation type="journal article" date="2021" name="PeerJ">
        <title>Extensive microbial diversity within the chicken gut microbiome revealed by metagenomics and culture.</title>
        <authorList>
            <person name="Gilroy R."/>
            <person name="Ravi A."/>
            <person name="Getino M."/>
            <person name="Pursley I."/>
            <person name="Horton D.L."/>
            <person name="Alikhan N.F."/>
            <person name="Baker D."/>
            <person name="Gharbi K."/>
            <person name="Hall N."/>
            <person name="Watson M."/>
            <person name="Adriaenssens E.M."/>
            <person name="Foster-Nyarko E."/>
            <person name="Jarju S."/>
            <person name="Secka A."/>
            <person name="Antonio M."/>
            <person name="Oren A."/>
            <person name="Chaudhuri R.R."/>
            <person name="La Ragione R."/>
            <person name="Hildebrand F."/>
            <person name="Pallen M.J."/>
        </authorList>
    </citation>
    <scope>NUCLEOTIDE SEQUENCE</scope>
    <source>
        <strain evidence="1">CHK183-5548</strain>
    </source>
</reference>
<protein>
    <submittedName>
        <fullName evidence="1">V-type ATP synthase subunit E</fullName>
    </submittedName>
</protein>
<dbReference type="SUPFAM" id="SSF160527">
    <property type="entry name" value="V-type ATPase subunit E-like"/>
    <property type="match status" value="1"/>
</dbReference>
<evidence type="ECO:0000313" key="1">
    <source>
        <dbReference type="EMBL" id="HJC48096.1"/>
    </source>
</evidence>
<evidence type="ECO:0000313" key="2">
    <source>
        <dbReference type="Proteomes" id="UP000823883"/>
    </source>
</evidence>
<comment type="caution">
    <text evidence="1">The sequence shown here is derived from an EMBL/GenBank/DDBJ whole genome shotgun (WGS) entry which is preliminary data.</text>
</comment>
<sequence>MTTDEKLQHFLEFCMEDSRARSAKILDDYSSGLEKTFEEHKEAARHQADMRIQIEKDKIKREINKKIAIDQLEIRRKLSRKQEELRDMLFVELRNRLASFMETAEYQRLLEKQIEAAKKVAGGEHLIVYLDPTDEDKLRRISLHQGAGVEIHLNQNSFGGGTCAVIPSLNILIDNSFASRIEEAKRHVSFHLREKGGQGHD</sequence>
<dbReference type="InterPro" id="IPR038495">
    <property type="entry name" value="ATPase_E_C"/>
</dbReference>
<gene>
    <name evidence="1" type="ORF">IAA04_08600</name>
</gene>
<dbReference type="EMBL" id="DWWL01000055">
    <property type="protein sequence ID" value="HJC48096.1"/>
    <property type="molecule type" value="Genomic_DNA"/>
</dbReference>
<proteinExistence type="predicted"/>
<dbReference type="Gene3D" id="3.30.2320.30">
    <property type="entry name" value="ATP synthase, E subunit, C-terminal"/>
    <property type="match status" value="1"/>
</dbReference>
<dbReference type="AlphaFoldDB" id="A0A9D2PC62"/>
<reference evidence="1" key="2">
    <citation type="submission" date="2021-04" db="EMBL/GenBank/DDBJ databases">
        <authorList>
            <person name="Gilroy R."/>
        </authorList>
    </citation>
    <scope>NUCLEOTIDE SEQUENCE</scope>
    <source>
        <strain evidence="1">CHK183-5548</strain>
    </source>
</reference>
<accession>A0A9D2PC62</accession>
<organism evidence="1 2">
    <name type="scientific">Candidatus Lachnoclostridium pullistercoris</name>
    <dbReference type="NCBI Taxonomy" id="2838632"/>
    <lineage>
        <taxon>Bacteria</taxon>
        <taxon>Bacillati</taxon>
        <taxon>Bacillota</taxon>
        <taxon>Clostridia</taxon>
        <taxon>Lachnospirales</taxon>
        <taxon>Lachnospiraceae</taxon>
    </lineage>
</organism>
<dbReference type="Proteomes" id="UP000823883">
    <property type="component" value="Unassembled WGS sequence"/>
</dbReference>
<name>A0A9D2PC62_9FIRM</name>